<dbReference type="InterPro" id="IPR036397">
    <property type="entry name" value="RNaseH_sf"/>
</dbReference>
<keyword evidence="2" id="KW-0378">Hydrolase</keyword>
<feature type="domain" description="3'-5' exoribonuclease Rv2179c-like" evidence="1">
    <location>
        <begin position="11"/>
        <end position="182"/>
    </location>
</feature>
<dbReference type="InterPro" id="IPR033390">
    <property type="entry name" value="Rv2179c-like"/>
</dbReference>
<organism evidence="2">
    <name type="scientific">Hyperionvirus sp</name>
    <dbReference type="NCBI Taxonomy" id="2487770"/>
    <lineage>
        <taxon>Viruses</taxon>
        <taxon>Varidnaviria</taxon>
        <taxon>Bamfordvirae</taxon>
        <taxon>Nucleocytoviricota</taxon>
        <taxon>Megaviricetes</taxon>
        <taxon>Imitervirales</taxon>
        <taxon>Mimiviridae</taxon>
        <taxon>Klosneuvirinae</taxon>
    </lineage>
</organism>
<gene>
    <name evidence="2" type="ORF">Hyperionvirus24_4</name>
</gene>
<keyword evidence="2" id="KW-0269">Exonuclease</keyword>
<sequence length="194" mass="22717">MAREKLYASFDVEVDGPIPLKHSMISIGIVFFDSNGDEIQSYQRNIKPVANKIQDPKVMTDFWSKFPDVWQFITSNQVEPAVFVMELSKILKLLGRTYDMVWVAHPAAFDWQWLKNYYEFFRAEDMPELGYTARCGSTLFWAYCKQNKIEKKEQDALRERLCEGLKHTHNPNDDAREQGKMFINLCKLMNISLS</sequence>
<accession>A0A3G5AB78</accession>
<name>A0A3G5AB78_9VIRU</name>
<reference evidence="2" key="1">
    <citation type="submission" date="2018-10" db="EMBL/GenBank/DDBJ databases">
        <title>Hidden diversity of soil giant viruses.</title>
        <authorList>
            <person name="Schulz F."/>
            <person name="Alteio L."/>
            <person name="Goudeau D."/>
            <person name="Ryan E.M."/>
            <person name="Malmstrom R.R."/>
            <person name="Blanchard J."/>
            <person name="Woyke T."/>
        </authorList>
    </citation>
    <scope>NUCLEOTIDE SEQUENCE</scope>
    <source>
        <strain evidence="2">HYV1</strain>
    </source>
</reference>
<dbReference type="GO" id="GO:0004527">
    <property type="term" value="F:exonuclease activity"/>
    <property type="evidence" value="ECO:0007669"/>
    <property type="project" value="UniProtKB-KW"/>
</dbReference>
<evidence type="ECO:0000313" key="2">
    <source>
        <dbReference type="EMBL" id="AYV84382.1"/>
    </source>
</evidence>
<dbReference type="GO" id="GO:0003676">
    <property type="term" value="F:nucleic acid binding"/>
    <property type="evidence" value="ECO:0007669"/>
    <property type="project" value="InterPro"/>
</dbReference>
<dbReference type="EMBL" id="MK072406">
    <property type="protein sequence ID" value="AYV84382.1"/>
    <property type="molecule type" value="Genomic_DNA"/>
</dbReference>
<evidence type="ECO:0000259" key="1">
    <source>
        <dbReference type="Pfam" id="PF16473"/>
    </source>
</evidence>
<dbReference type="SUPFAM" id="SSF53098">
    <property type="entry name" value="Ribonuclease H-like"/>
    <property type="match status" value="1"/>
</dbReference>
<dbReference type="Pfam" id="PF16473">
    <property type="entry name" value="Rv2179c-like"/>
    <property type="match status" value="1"/>
</dbReference>
<dbReference type="InterPro" id="IPR012337">
    <property type="entry name" value="RNaseH-like_sf"/>
</dbReference>
<proteinExistence type="predicted"/>
<dbReference type="Gene3D" id="3.30.420.10">
    <property type="entry name" value="Ribonuclease H-like superfamily/Ribonuclease H"/>
    <property type="match status" value="1"/>
</dbReference>
<protein>
    <submittedName>
        <fullName evidence="2">Exonuclease</fullName>
    </submittedName>
</protein>
<keyword evidence="2" id="KW-0540">Nuclease</keyword>